<dbReference type="SMART" id="SM00091">
    <property type="entry name" value="PAS"/>
    <property type="match status" value="2"/>
</dbReference>
<keyword evidence="1" id="KW-0812">Transmembrane</keyword>
<keyword evidence="1" id="KW-1133">Transmembrane helix</keyword>
<dbReference type="InterPro" id="IPR000014">
    <property type="entry name" value="PAS"/>
</dbReference>
<comment type="caution">
    <text evidence="5">The sequence shown here is derived from an EMBL/GenBank/DDBJ whole genome shotgun (WGS) entry which is preliminary data.</text>
</comment>
<dbReference type="SUPFAM" id="SSF55785">
    <property type="entry name" value="PYP-like sensor domain (PAS domain)"/>
    <property type="match status" value="1"/>
</dbReference>
<feature type="domain" description="PAS" evidence="2">
    <location>
        <begin position="363"/>
        <end position="407"/>
    </location>
</feature>
<dbReference type="InterPro" id="IPR000160">
    <property type="entry name" value="GGDEF_dom"/>
</dbReference>
<dbReference type="Pfam" id="PF00672">
    <property type="entry name" value="HAMP"/>
    <property type="match status" value="1"/>
</dbReference>
<dbReference type="SUPFAM" id="SSF158472">
    <property type="entry name" value="HAMP domain-like"/>
    <property type="match status" value="1"/>
</dbReference>
<feature type="domain" description="GGDEF" evidence="4">
    <location>
        <begin position="520"/>
        <end position="654"/>
    </location>
</feature>
<dbReference type="NCBIfam" id="TIGR00229">
    <property type="entry name" value="sensory_box"/>
    <property type="match status" value="1"/>
</dbReference>
<evidence type="ECO:0000313" key="5">
    <source>
        <dbReference type="EMBL" id="PQJ84627.1"/>
    </source>
</evidence>
<dbReference type="Pfam" id="PF13426">
    <property type="entry name" value="PAS_9"/>
    <property type="match status" value="1"/>
</dbReference>
<dbReference type="PROSITE" id="PS50887">
    <property type="entry name" value="GGDEF"/>
    <property type="match status" value="1"/>
</dbReference>
<dbReference type="PANTHER" id="PTHR44757:SF2">
    <property type="entry name" value="BIOFILM ARCHITECTURE MAINTENANCE PROTEIN MBAA"/>
    <property type="match status" value="1"/>
</dbReference>
<organism evidence="5 6">
    <name type="scientific">Aliivibrio sifiae</name>
    <dbReference type="NCBI Taxonomy" id="566293"/>
    <lineage>
        <taxon>Bacteria</taxon>
        <taxon>Pseudomonadati</taxon>
        <taxon>Pseudomonadota</taxon>
        <taxon>Gammaproteobacteria</taxon>
        <taxon>Vibrionales</taxon>
        <taxon>Vibrionaceae</taxon>
        <taxon>Aliivibrio</taxon>
    </lineage>
</organism>
<gene>
    <name evidence="5" type="ORF">BTO22_14020</name>
</gene>
<feature type="domain" description="HAMP" evidence="3">
    <location>
        <begin position="186"/>
        <end position="239"/>
    </location>
</feature>
<evidence type="ECO:0000256" key="1">
    <source>
        <dbReference type="SAM" id="Phobius"/>
    </source>
</evidence>
<dbReference type="Gene3D" id="1.10.8.500">
    <property type="entry name" value="HAMP domain in histidine kinase"/>
    <property type="match status" value="1"/>
</dbReference>
<dbReference type="PROSITE" id="PS50885">
    <property type="entry name" value="HAMP"/>
    <property type="match status" value="1"/>
</dbReference>
<sequence>MKWIEKVSLRRRLSLPIIVFTASLFIMLQGYNYISTYDTQKKNLINRVKVLSNGVSINLQSSLLSNDKVLATEILHAFSVDDEILQALLIKKEGSLFAEFRKNEAVIKEPNMVLQKKIIAEGYAVGQSAIYVLMPVKLGNKKVAQIRLIVSKSELDTTSRQALQVTFILCCLIIVFCYFFISKIRHLITTPVTNLNHAMRGIIERGEFNQRPEVMTKDELGDLTFSFNRMADRLEERQNQLRFVFNKVEHERDFGKQIIAAVQHGLFVVDKEGKVLLSNDASKKLFPRLTRENRVDVSFLDILNPLEKNTLSGILQTFNEVDDLLVKTLDNYALQITAKVLSNKDQLLFSVVDVTESVKSRTQQKLAANVFKNSQDGVLIFDSSGNLTLINPAFTEIFGYEPEELINLSMQELFDGHHFTMSKELITESIYRFEQWHGEVLEKDKQGDEVPLYIKASKIIDEEQYGEESYIFIFTSLFDSKEKERLDYLAHHDTLTGLPNRSKFYQTANKIITMNQESIGHIGLCYLDLDGFKDVNDTYGHDAGDEVLKAIAKRLDHSIKEKGLACRLAGDEFVLFINSVVNETQLIELSNRVIESIKQPIYYQDNRLSVGASIGMTIAKYSDEKGVDCLLKEADSAMYQAKLAGKGQYVFHNSEKMFTKLN</sequence>
<proteinExistence type="predicted"/>
<dbReference type="Pfam" id="PF17152">
    <property type="entry name" value="CHASE8"/>
    <property type="match status" value="1"/>
</dbReference>
<dbReference type="InterPro" id="IPR003660">
    <property type="entry name" value="HAMP_dom"/>
</dbReference>
<dbReference type="CDD" id="cd01949">
    <property type="entry name" value="GGDEF"/>
    <property type="match status" value="1"/>
</dbReference>
<keyword evidence="1" id="KW-0472">Membrane</keyword>
<dbReference type="NCBIfam" id="TIGR00254">
    <property type="entry name" value="GGDEF"/>
    <property type="match status" value="1"/>
</dbReference>
<reference evidence="5 6" key="1">
    <citation type="submission" date="2016-12" db="EMBL/GenBank/DDBJ databases">
        <title>Diversity of luminous bacteria.</title>
        <authorList>
            <person name="Yoshizawa S."/>
            <person name="Kogure K."/>
        </authorList>
    </citation>
    <scope>NUCLEOTIDE SEQUENCE [LARGE SCALE GENOMIC DNA]</scope>
    <source>
        <strain evidence="5 6">ATCC 33715</strain>
    </source>
</reference>
<dbReference type="PANTHER" id="PTHR44757">
    <property type="entry name" value="DIGUANYLATE CYCLASE DGCP"/>
    <property type="match status" value="1"/>
</dbReference>
<dbReference type="RefSeq" id="WP_105056031.1">
    <property type="nucleotide sequence ID" value="NZ_CAWNRT010000002.1"/>
</dbReference>
<dbReference type="InterPro" id="IPR035965">
    <property type="entry name" value="PAS-like_dom_sf"/>
</dbReference>
<dbReference type="Gene3D" id="3.30.70.270">
    <property type="match status" value="1"/>
</dbReference>
<evidence type="ECO:0000259" key="3">
    <source>
        <dbReference type="PROSITE" id="PS50885"/>
    </source>
</evidence>
<protein>
    <submittedName>
        <fullName evidence="5">Sensor domain-containing diguanylate cyclase</fullName>
    </submittedName>
</protein>
<dbReference type="Gene3D" id="3.30.450.20">
    <property type="entry name" value="PAS domain"/>
    <property type="match status" value="2"/>
</dbReference>
<dbReference type="SMART" id="SM00304">
    <property type="entry name" value="HAMP"/>
    <property type="match status" value="1"/>
</dbReference>
<dbReference type="CDD" id="cd00130">
    <property type="entry name" value="PAS"/>
    <property type="match status" value="1"/>
</dbReference>
<evidence type="ECO:0000259" key="4">
    <source>
        <dbReference type="PROSITE" id="PS50887"/>
    </source>
</evidence>
<dbReference type="GO" id="GO:0007165">
    <property type="term" value="P:signal transduction"/>
    <property type="evidence" value="ECO:0007669"/>
    <property type="project" value="InterPro"/>
</dbReference>
<name>A0A2S7X316_9GAMM</name>
<dbReference type="Proteomes" id="UP000239263">
    <property type="component" value="Unassembled WGS sequence"/>
</dbReference>
<dbReference type="Pfam" id="PF00990">
    <property type="entry name" value="GGDEF"/>
    <property type="match status" value="1"/>
</dbReference>
<evidence type="ECO:0000313" key="6">
    <source>
        <dbReference type="Proteomes" id="UP000239263"/>
    </source>
</evidence>
<dbReference type="SUPFAM" id="SSF55073">
    <property type="entry name" value="Nucleotide cyclase"/>
    <property type="match status" value="1"/>
</dbReference>
<dbReference type="InterPro" id="IPR043128">
    <property type="entry name" value="Rev_trsase/Diguanyl_cyclase"/>
</dbReference>
<dbReference type="AlphaFoldDB" id="A0A2S7X316"/>
<dbReference type="PROSITE" id="PS50112">
    <property type="entry name" value="PAS"/>
    <property type="match status" value="1"/>
</dbReference>
<dbReference type="OrthoDB" id="9812260at2"/>
<feature type="transmembrane region" description="Helical" evidence="1">
    <location>
        <begin position="162"/>
        <end position="181"/>
    </location>
</feature>
<dbReference type="EMBL" id="MSCO01000002">
    <property type="protein sequence ID" value="PQJ84627.1"/>
    <property type="molecule type" value="Genomic_DNA"/>
</dbReference>
<dbReference type="InterPro" id="IPR052155">
    <property type="entry name" value="Biofilm_reg_signaling"/>
</dbReference>
<accession>A0A2S7X316</accession>
<feature type="transmembrane region" description="Helical" evidence="1">
    <location>
        <begin position="12"/>
        <end position="34"/>
    </location>
</feature>
<dbReference type="GO" id="GO:0016020">
    <property type="term" value="C:membrane"/>
    <property type="evidence" value="ECO:0007669"/>
    <property type="project" value="InterPro"/>
</dbReference>
<dbReference type="InterPro" id="IPR029787">
    <property type="entry name" value="Nucleotide_cyclase"/>
</dbReference>
<evidence type="ECO:0000259" key="2">
    <source>
        <dbReference type="PROSITE" id="PS50112"/>
    </source>
</evidence>
<dbReference type="CDD" id="cd06225">
    <property type="entry name" value="HAMP"/>
    <property type="match status" value="1"/>
</dbReference>
<dbReference type="SMART" id="SM00267">
    <property type="entry name" value="GGDEF"/>
    <property type="match status" value="1"/>
</dbReference>
<dbReference type="InterPro" id="IPR033417">
    <property type="entry name" value="CHASE8"/>
</dbReference>